<feature type="compositionally biased region" description="Basic and acidic residues" evidence="1">
    <location>
        <begin position="256"/>
        <end position="265"/>
    </location>
</feature>
<feature type="compositionally biased region" description="Low complexity" evidence="1">
    <location>
        <begin position="111"/>
        <end position="121"/>
    </location>
</feature>
<name>A0A9P6UT54_9FUNG</name>
<accession>A0A9P6UT54</accession>
<dbReference type="SUPFAM" id="SSF47954">
    <property type="entry name" value="Cyclin-like"/>
    <property type="match status" value="1"/>
</dbReference>
<evidence type="ECO:0000313" key="2">
    <source>
        <dbReference type="EMBL" id="KAG0318489.1"/>
    </source>
</evidence>
<reference evidence="2" key="1">
    <citation type="journal article" date="2020" name="Fungal Divers.">
        <title>Resolving the Mortierellaceae phylogeny through synthesis of multi-gene phylogenetics and phylogenomics.</title>
        <authorList>
            <person name="Vandepol N."/>
            <person name="Liber J."/>
            <person name="Desiro A."/>
            <person name="Na H."/>
            <person name="Kennedy M."/>
            <person name="Barry K."/>
            <person name="Grigoriev I.V."/>
            <person name="Miller A.N."/>
            <person name="O'Donnell K."/>
            <person name="Stajich J.E."/>
            <person name="Bonito G."/>
        </authorList>
    </citation>
    <scope>NUCLEOTIDE SEQUENCE</scope>
    <source>
        <strain evidence="2">NVP60</strain>
    </source>
</reference>
<feature type="compositionally biased region" description="Basic residues" evidence="1">
    <location>
        <begin position="271"/>
        <end position="286"/>
    </location>
</feature>
<feature type="region of interest" description="Disordered" evidence="1">
    <location>
        <begin position="177"/>
        <end position="286"/>
    </location>
</feature>
<organism evidence="2 3">
    <name type="scientific">Linnemannia gamsii</name>
    <dbReference type="NCBI Taxonomy" id="64522"/>
    <lineage>
        <taxon>Eukaryota</taxon>
        <taxon>Fungi</taxon>
        <taxon>Fungi incertae sedis</taxon>
        <taxon>Mucoromycota</taxon>
        <taxon>Mortierellomycotina</taxon>
        <taxon>Mortierellomycetes</taxon>
        <taxon>Mortierellales</taxon>
        <taxon>Mortierellaceae</taxon>
        <taxon>Linnemannia</taxon>
    </lineage>
</organism>
<feature type="region of interest" description="Disordered" evidence="1">
    <location>
        <begin position="367"/>
        <end position="429"/>
    </location>
</feature>
<dbReference type="EMBL" id="JAAAIN010000188">
    <property type="protein sequence ID" value="KAG0318489.1"/>
    <property type="molecule type" value="Genomic_DNA"/>
</dbReference>
<evidence type="ECO:0008006" key="4">
    <source>
        <dbReference type="Google" id="ProtNLM"/>
    </source>
</evidence>
<dbReference type="Gene3D" id="1.10.472.10">
    <property type="entry name" value="Cyclin-like"/>
    <property type="match status" value="1"/>
</dbReference>
<protein>
    <recommendedName>
        <fullName evidence="4">Cyclin-like domain-containing protein</fullName>
    </recommendedName>
</protein>
<feature type="compositionally biased region" description="Low complexity" evidence="1">
    <location>
        <begin position="878"/>
        <end position="897"/>
    </location>
</feature>
<feature type="region of interest" description="Disordered" evidence="1">
    <location>
        <begin position="742"/>
        <end position="762"/>
    </location>
</feature>
<feature type="compositionally biased region" description="Low complexity" evidence="1">
    <location>
        <begin position="404"/>
        <end position="415"/>
    </location>
</feature>
<dbReference type="InterPro" id="IPR036915">
    <property type="entry name" value="Cyclin-like_sf"/>
</dbReference>
<gene>
    <name evidence="2" type="ORF">BGZ97_003669</name>
</gene>
<evidence type="ECO:0000256" key="1">
    <source>
        <dbReference type="SAM" id="MobiDB-lite"/>
    </source>
</evidence>
<feature type="compositionally biased region" description="Polar residues" evidence="1">
    <location>
        <begin position="392"/>
        <end position="402"/>
    </location>
</feature>
<sequence length="952" mass="104699">MEQLRVVRRNLRNCSPNSSYFRRFAALADDWRNFLPAAERDHNNTLHHHHQSQYQRCQRNRDEFLEGSEEIYYPRDVYDDDEYVDDDGAESGPSRRIVSSKPPLAKKDTYTRTMPSTSTSMPSFVKELLREEELAMLVSSAQFNSQHNLSTAAFDSCEDIGGGGELFRNESLSSTLSSIMSSDDTEANDADADESYGPTGERTGVTTRRNRVTKTNGPRTKNTRYHQRASNKAGPAAGITDVDKMGYQPQGHRSQGHHELKKTVPADRSPAGRRRSPRRTTNQHRQHVYHNHQQYTQHQPAHFGRIHLEDIVRGIEPEFTLALDLGEGSDEGDSEDSLALLVSGYENSGVEDDEEEDLISSARRLHQATTAQRETSISGSVSAASSIESTSPQSTLLNSSGARSEASVDSPSSSSVHATEANTRQPELPPTYICIKEDQPITVPLCQDSSAPLTSTSALVEAAAVVLAKTREAIMEENAKGDNNATRPALKLQTHPTVGIAPGALSAFGSRPIGSQYSLTKCNSTSSLYIDSTMLKSDVDETLRAVATVLYDKVLLSHKLNDCRTERIVNSSSYQPSERVLMSQADIFDFMRFIFDCGQNLGAENAIITLIYVERMTDLGNLSFHAINWRRLLLGALILSIKVWEDLAVFNSDVCAIFEGLSVKDVNALERFSMAKLQYNVSVKRSVYAAYYFRLRDVSEQQYNMHYGKLTLSMSQRDFQGQQGHGSQGMMAMAIPRIDSCTSNSSRGSNNANSNRAGSNAGLMGMATTGSGTLNSGNTSLASMTHHSKVPIGPGYRKWTLKPLSVREADRLEARSAVYCSNMMMEEQERRDAGCCLDEYSSASPEELHNLSATLLAAASMHTISSAANATAGSQQKMSTSTSTSTSSSVATMASSSGLDLTTTKHEHQQQQEGKITVVPTEGAAEPTRRTLRLKKSRSDFFFQNTTPVSIM</sequence>
<comment type="caution">
    <text evidence="2">The sequence shown here is derived from an EMBL/GenBank/DDBJ whole genome shotgun (WGS) entry which is preliminary data.</text>
</comment>
<dbReference type="CDD" id="cd20540">
    <property type="entry name" value="CYCLIN_CCNY_like"/>
    <property type="match status" value="1"/>
</dbReference>
<keyword evidence="3" id="KW-1185">Reference proteome</keyword>
<dbReference type="Proteomes" id="UP000823405">
    <property type="component" value="Unassembled WGS sequence"/>
</dbReference>
<dbReference type="PANTHER" id="PTHR14248">
    <property type="entry name" value="CYCLIN Y, ISOFORM A"/>
    <property type="match status" value="1"/>
</dbReference>
<dbReference type="OrthoDB" id="10250320at2759"/>
<feature type="region of interest" description="Disordered" evidence="1">
    <location>
        <begin position="870"/>
        <end position="932"/>
    </location>
</feature>
<feature type="compositionally biased region" description="Acidic residues" evidence="1">
    <location>
        <begin position="80"/>
        <end position="89"/>
    </location>
</feature>
<feature type="compositionally biased region" description="Low complexity" evidence="1">
    <location>
        <begin position="195"/>
        <end position="217"/>
    </location>
</feature>
<proteinExistence type="predicted"/>
<feature type="compositionally biased region" description="Low complexity" evidence="1">
    <location>
        <begin position="374"/>
        <end position="391"/>
    </location>
</feature>
<feature type="compositionally biased region" description="Acidic residues" evidence="1">
    <location>
        <begin position="183"/>
        <end position="194"/>
    </location>
</feature>
<evidence type="ECO:0000313" key="3">
    <source>
        <dbReference type="Proteomes" id="UP000823405"/>
    </source>
</evidence>
<feature type="compositionally biased region" description="Low complexity" evidence="1">
    <location>
        <begin position="743"/>
        <end position="762"/>
    </location>
</feature>
<feature type="compositionally biased region" description="Polar residues" evidence="1">
    <location>
        <begin position="416"/>
        <end position="425"/>
    </location>
</feature>
<feature type="region of interest" description="Disordered" evidence="1">
    <location>
        <begin position="80"/>
        <end position="121"/>
    </location>
</feature>
<dbReference type="AlphaFoldDB" id="A0A9P6UT54"/>